<keyword evidence="2 7" id="KW-0963">Cytoplasm</keyword>
<dbReference type="SUPFAM" id="SSF75553">
    <property type="entry name" value="Smc hinge domain"/>
    <property type="match status" value="1"/>
</dbReference>
<dbReference type="GO" id="GO:0006260">
    <property type="term" value="P:DNA replication"/>
    <property type="evidence" value="ECO:0007669"/>
    <property type="project" value="UniProtKB-UniRule"/>
</dbReference>
<dbReference type="GO" id="GO:0030261">
    <property type="term" value="P:chromosome condensation"/>
    <property type="evidence" value="ECO:0007669"/>
    <property type="project" value="InterPro"/>
</dbReference>
<comment type="similarity">
    <text evidence="7">Belongs to the SMC family.</text>
</comment>
<evidence type="ECO:0000313" key="9">
    <source>
        <dbReference type="EMBL" id="MBC5725008.1"/>
    </source>
</evidence>
<dbReference type="InterPro" id="IPR003395">
    <property type="entry name" value="RecF/RecN/SMC_N"/>
</dbReference>
<evidence type="ECO:0000313" key="10">
    <source>
        <dbReference type="Proteomes" id="UP000606499"/>
    </source>
</evidence>
<evidence type="ECO:0000256" key="7">
    <source>
        <dbReference type="HAMAP-Rule" id="MF_01894"/>
    </source>
</evidence>
<dbReference type="Gene3D" id="6.10.140.1720">
    <property type="match status" value="1"/>
</dbReference>
<dbReference type="InterPro" id="IPR010935">
    <property type="entry name" value="SMC_hinge"/>
</dbReference>
<dbReference type="InterPro" id="IPR011890">
    <property type="entry name" value="SMC_prok"/>
</dbReference>
<feature type="coiled-coil region" evidence="7">
    <location>
        <begin position="423"/>
        <end position="492"/>
    </location>
</feature>
<dbReference type="GO" id="GO:0005737">
    <property type="term" value="C:cytoplasm"/>
    <property type="evidence" value="ECO:0007669"/>
    <property type="project" value="UniProtKB-SubCell"/>
</dbReference>
<dbReference type="GO" id="GO:0005524">
    <property type="term" value="F:ATP binding"/>
    <property type="evidence" value="ECO:0007669"/>
    <property type="project" value="UniProtKB-UniRule"/>
</dbReference>
<dbReference type="FunFam" id="3.40.50.300:FF:000984">
    <property type="entry name" value="Chromosome partition protein Smc"/>
    <property type="match status" value="1"/>
</dbReference>
<dbReference type="InterPro" id="IPR024704">
    <property type="entry name" value="SMC"/>
</dbReference>
<keyword evidence="10" id="KW-1185">Reference proteome</keyword>
<dbReference type="InterPro" id="IPR036277">
    <property type="entry name" value="SMC_hinge_sf"/>
</dbReference>
<keyword evidence="4 7" id="KW-0067">ATP-binding</keyword>
<accession>A0A923RVK0</accession>
<feature type="domain" description="SMC hinge" evidence="8">
    <location>
        <begin position="523"/>
        <end position="639"/>
    </location>
</feature>
<dbReference type="FunFam" id="3.40.50.300:FF:000901">
    <property type="entry name" value="Chromosome partition protein Smc"/>
    <property type="match status" value="1"/>
</dbReference>
<dbReference type="CDD" id="cd03278">
    <property type="entry name" value="ABC_SMC_barmotin"/>
    <property type="match status" value="2"/>
</dbReference>
<dbReference type="HAMAP" id="MF_01894">
    <property type="entry name" value="Smc_prok"/>
    <property type="match status" value="1"/>
</dbReference>
<dbReference type="PIRSF" id="PIRSF005719">
    <property type="entry name" value="SMC"/>
    <property type="match status" value="1"/>
</dbReference>
<comment type="caution">
    <text evidence="9">The sequence shown here is derived from an EMBL/GenBank/DDBJ whole genome shotgun (WGS) entry which is preliminary data.</text>
</comment>
<dbReference type="Proteomes" id="UP000606499">
    <property type="component" value="Unassembled WGS sequence"/>
</dbReference>
<reference evidence="9" key="1">
    <citation type="submission" date="2020-08" db="EMBL/GenBank/DDBJ databases">
        <title>Genome public.</title>
        <authorList>
            <person name="Liu C."/>
            <person name="Sun Q."/>
        </authorList>
    </citation>
    <scope>NUCLEOTIDE SEQUENCE</scope>
    <source>
        <strain evidence="9">NSJ-28</strain>
    </source>
</reference>
<evidence type="ECO:0000256" key="2">
    <source>
        <dbReference type="ARBA" id="ARBA00022490"/>
    </source>
</evidence>
<comment type="subcellular location">
    <subcellularLocation>
        <location evidence="1 7">Cytoplasm</location>
    </subcellularLocation>
</comment>
<feature type="coiled-coil region" evidence="7">
    <location>
        <begin position="855"/>
        <end position="941"/>
    </location>
</feature>
<dbReference type="Pfam" id="PF06470">
    <property type="entry name" value="SMC_hinge"/>
    <property type="match status" value="1"/>
</dbReference>
<dbReference type="Gene3D" id="3.40.50.300">
    <property type="entry name" value="P-loop containing nucleotide triphosphate hydrolases"/>
    <property type="match status" value="2"/>
</dbReference>
<dbReference type="SMART" id="SM00968">
    <property type="entry name" value="SMC_hinge"/>
    <property type="match status" value="1"/>
</dbReference>
<comment type="function">
    <text evidence="7">Required for chromosome condensation and partitioning.</text>
</comment>
<dbReference type="GO" id="GO:0003677">
    <property type="term" value="F:DNA binding"/>
    <property type="evidence" value="ECO:0007669"/>
    <property type="project" value="UniProtKB-UniRule"/>
</dbReference>
<dbReference type="EMBL" id="JACOPL010000004">
    <property type="protein sequence ID" value="MBC5725008.1"/>
    <property type="molecule type" value="Genomic_DNA"/>
</dbReference>
<evidence type="ECO:0000256" key="6">
    <source>
        <dbReference type="ARBA" id="ARBA00023125"/>
    </source>
</evidence>
<evidence type="ECO:0000256" key="3">
    <source>
        <dbReference type="ARBA" id="ARBA00022741"/>
    </source>
</evidence>
<dbReference type="InterPro" id="IPR027417">
    <property type="entry name" value="P-loop_NTPase"/>
</dbReference>
<dbReference type="Gene3D" id="3.30.70.1620">
    <property type="match status" value="1"/>
</dbReference>
<evidence type="ECO:0000256" key="4">
    <source>
        <dbReference type="ARBA" id="ARBA00022840"/>
    </source>
</evidence>
<dbReference type="AlphaFoldDB" id="A0A923RVK0"/>
<dbReference type="GO" id="GO:0007059">
    <property type="term" value="P:chromosome segregation"/>
    <property type="evidence" value="ECO:0007669"/>
    <property type="project" value="UniProtKB-UniRule"/>
</dbReference>
<protein>
    <recommendedName>
        <fullName evidence="7">Chromosome partition protein Smc</fullName>
    </recommendedName>
</protein>
<comment type="domain">
    <text evidence="7">Contains large globular domains required for ATP hydrolysis at each terminus and a third globular domain forming a flexible hinge near the middle of the molecule. These domains are separated by coiled-coil structures.</text>
</comment>
<gene>
    <name evidence="7 9" type="primary">smc</name>
    <name evidence="9" type="ORF">H8S45_06000</name>
</gene>
<keyword evidence="6 7" id="KW-0238">DNA-binding</keyword>
<dbReference type="GO" id="GO:0007062">
    <property type="term" value="P:sister chromatid cohesion"/>
    <property type="evidence" value="ECO:0007669"/>
    <property type="project" value="InterPro"/>
</dbReference>
<dbReference type="GO" id="GO:0005694">
    <property type="term" value="C:chromosome"/>
    <property type="evidence" value="ECO:0007669"/>
    <property type="project" value="InterPro"/>
</dbReference>
<sequence length="1191" mass="131894">MVLKSLVLQGFKSFPDKTEINFLGGVTAIVGPNGSGKSNISDAIRWVLGEQSSRSLRGAKMEDVIFGGTARRGPVGFAEVSLILDNSEGVFRSEFTEIMVTRRYYRSGESEYFLNKKHCRLRDIHELFMDTGLGRDGYSIIGQGRIDEILSLKSEDRREIFEEAAGITKFRYRKEEAERKLSATEDNLTRIRDLYDELERQVGPLEKQAEKARQYLLLRDELRVLEISLWLLSLDRIKGDTAKLAQDAEACAAQLAEEKKEQEALYTRSERLSEEMRGIDRASDRLRQQLREAEQRAAEQASRAAVLKANIQNNRDNIDRAERESAQRAEQAAGLGAQLAERRARIELLDAQREGLAARLDDLKRQGDEQAAQREQAERALHRAEQERAARQDVLHALEIDRTAAETGLAGMDGRRGTIVSDIEAAGRRLEAEQDAHNELEERMRGCLDTLAGAKNKVQGVALKAESRRRKVEALRETLEKAAAALTETQGRVKMLSDMRRDYEGFSRSVKAIMQQVERGAMRGVHGPVSALLSAEEQFVTAIDTALGSSASSIVVDTASDGKRCIEYLKRTDGGRATFLPLDTIRPNLLRESGLEAQKGCFGTADRLVVFDECYAAIAQNLLARTVVCENMDTALALARTYGHRFRIVTLDGQVIQAGGAMTGGSASRGTGALARASRLRAAQEQAKALEKQKQEAERAFHAAKEELAALDYDLKAIEAERARAAQEEAGLRASVSQHGALLESLQTQYDGLVLERDNLAAARQRYQETIAQCGQKQDEARQALADAEEAVEQCHAAQEALDTQAASHTAQAASVQTELAENRSEAASEARALADLERLKAGLDAGVSGSAETIAGFEEEIARLTEALSRAQDAEEENRAAATQLNGQIAAQMQQRERVEGERAQVDREAQGKNEEILGLERESARLENRSVQLKNEEAQILDKMWESYELTPTPAREAARPLEDVPAAKEQVQSLRGRMRALGNVNLDAVEEYRQALERYTFMGGQKDDLEKAQKELYKVIEQLTVNMKEIFASEFAKLNAYFGQTFREIFGGGHAELQLADTSDILNCGIDIRVSPPGKAVKTLTLLSGGEKAFVAIALYFAILKLRPTPFCVLDEIEAALDDVNVARFAQYIRRLAGATQFIVITHRRGTMEEADMLYGVTMQEQGVSKMLMLNLAEAEKHLGKTLQ</sequence>
<comment type="subunit">
    <text evidence="7">Homodimer.</text>
</comment>
<feature type="coiled-coil region" evidence="7">
    <location>
        <begin position="245"/>
        <end position="394"/>
    </location>
</feature>
<evidence type="ECO:0000256" key="1">
    <source>
        <dbReference type="ARBA" id="ARBA00004496"/>
    </source>
</evidence>
<dbReference type="PANTHER" id="PTHR43977">
    <property type="entry name" value="STRUCTURAL MAINTENANCE OF CHROMOSOMES PROTEIN 3"/>
    <property type="match status" value="1"/>
</dbReference>
<dbReference type="Gene3D" id="1.20.1060.20">
    <property type="match status" value="1"/>
</dbReference>
<keyword evidence="3 7" id="KW-0547">Nucleotide-binding</keyword>
<feature type="coiled-coil region" evidence="7">
    <location>
        <begin position="167"/>
        <end position="201"/>
    </location>
</feature>
<dbReference type="Pfam" id="PF02463">
    <property type="entry name" value="SMC_N"/>
    <property type="match status" value="1"/>
</dbReference>
<feature type="binding site" evidence="7">
    <location>
        <begin position="32"/>
        <end position="39"/>
    </location>
    <ligand>
        <name>ATP</name>
        <dbReference type="ChEBI" id="CHEBI:30616"/>
    </ligand>
</feature>
<dbReference type="GO" id="GO:0016887">
    <property type="term" value="F:ATP hydrolysis activity"/>
    <property type="evidence" value="ECO:0007669"/>
    <property type="project" value="InterPro"/>
</dbReference>
<dbReference type="SUPFAM" id="SSF52540">
    <property type="entry name" value="P-loop containing nucleoside triphosphate hydrolases"/>
    <property type="match status" value="1"/>
</dbReference>
<dbReference type="RefSeq" id="WP_147573852.1">
    <property type="nucleotide sequence ID" value="NZ_JACOPL010000004.1"/>
</dbReference>
<keyword evidence="5 7" id="KW-0175">Coiled coil</keyword>
<feature type="coiled-coil region" evidence="7">
    <location>
        <begin position="680"/>
        <end position="801"/>
    </location>
</feature>
<dbReference type="NCBIfam" id="TIGR02168">
    <property type="entry name" value="SMC_prok_B"/>
    <property type="match status" value="1"/>
</dbReference>
<name>A0A923RVK0_9FIRM</name>
<proteinExistence type="inferred from homology"/>
<evidence type="ECO:0000256" key="5">
    <source>
        <dbReference type="ARBA" id="ARBA00023054"/>
    </source>
</evidence>
<organism evidence="9 10">
    <name type="scientific">Agathobaculum faecis</name>
    <dbReference type="NCBI Taxonomy" id="2763013"/>
    <lineage>
        <taxon>Bacteria</taxon>
        <taxon>Bacillati</taxon>
        <taxon>Bacillota</taxon>
        <taxon>Clostridia</taxon>
        <taxon>Eubacteriales</taxon>
        <taxon>Butyricicoccaceae</taxon>
        <taxon>Agathobaculum</taxon>
    </lineage>
</organism>
<evidence type="ECO:0000259" key="8">
    <source>
        <dbReference type="SMART" id="SM00968"/>
    </source>
</evidence>